<gene>
    <name evidence="2" type="ORF">DAPPUDRAFT_106694</name>
</gene>
<evidence type="ECO:0000313" key="3">
    <source>
        <dbReference type="Proteomes" id="UP000000305"/>
    </source>
</evidence>
<evidence type="ECO:0000256" key="1">
    <source>
        <dbReference type="SAM" id="MobiDB-lite"/>
    </source>
</evidence>
<feature type="region of interest" description="Disordered" evidence="1">
    <location>
        <begin position="143"/>
        <end position="207"/>
    </location>
</feature>
<dbReference type="Proteomes" id="UP000000305">
    <property type="component" value="Unassembled WGS sequence"/>
</dbReference>
<evidence type="ECO:0000313" key="2">
    <source>
        <dbReference type="EMBL" id="EFX76788.1"/>
    </source>
</evidence>
<protein>
    <submittedName>
        <fullName evidence="2">Uncharacterized protein</fullName>
    </submittedName>
</protein>
<feature type="region of interest" description="Disordered" evidence="1">
    <location>
        <begin position="493"/>
        <end position="531"/>
    </location>
</feature>
<keyword evidence="3" id="KW-1185">Reference proteome</keyword>
<dbReference type="InParanoid" id="E9GUS7"/>
<dbReference type="EMBL" id="GL732566">
    <property type="protein sequence ID" value="EFX76788.1"/>
    <property type="molecule type" value="Genomic_DNA"/>
</dbReference>
<organism evidence="2 3">
    <name type="scientific">Daphnia pulex</name>
    <name type="common">Water flea</name>
    <dbReference type="NCBI Taxonomy" id="6669"/>
    <lineage>
        <taxon>Eukaryota</taxon>
        <taxon>Metazoa</taxon>
        <taxon>Ecdysozoa</taxon>
        <taxon>Arthropoda</taxon>
        <taxon>Crustacea</taxon>
        <taxon>Branchiopoda</taxon>
        <taxon>Diplostraca</taxon>
        <taxon>Cladocera</taxon>
        <taxon>Anomopoda</taxon>
        <taxon>Daphniidae</taxon>
        <taxon>Daphnia</taxon>
    </lineage>
</organism>
<dbReference type="KEGG" id="dpx:DAPPUDRAFT_106694"/>
<feature type="region of interest" description="Disordered" evidence="1">
    <location>
        <begin position="1"/>
        <end position="44"/>
    </location>
</feature>
<dbReference type="HOGENOM" id="CLU_475117_0_0_1"/>
<feature type="compositionally biased region" description="Polar residues" evidence="1">
    <location>
        <begin position="33"/>
        <end position="44"/>
    </location>
</feature>
<dbReference type="AlphaFoldDB" id="E9GUS7"/>
<accession>E9GUS7</accession>
<proteinExistence type="predicted"/>
<reference evidence="2 3" key="1">
    <citation type="journal article" date="2011" name="Science">
        <title>The ecoresponsive genome of Daphnia pulex.</title>
        <authorList>
            <person name="Colbourne J.K."/>
            <person name="Pfrender M.E."/>
            <person name="Gilbert D."/>
            <person name="Thomas W.K."/>
            <person name="Tucker A."/>
            <person name="Oakley T.H."/>
            <person name="Tokishita S."/>
            <person name="Aerts A."/>
            <person name="Arnold G.J."/>
            <person name="Basu M.K."/>
            <person name="Bauer D.J."/>
            <person name="Caceres C.E."/>
            <person name="Carmel L."/>
            <person name="Casola C."/>
            <person name="Choi J.H."/>
            <person name="Detter J.C."/>
            <person name="Dong Q."/>
            <person name="Dusheyko S."/>
            <person name="Eads B.D."/>
            <person name="Frohlich T."/>
            <person name="Geiler-Samerotte K.A."/>
            <person name="Gerlach D."/>
            <person name="Hatcher P."/>
            <person name="Jogdeo S."/>
            <person name="Krijgsveld J."/>
            <person name="Kriventseva E.V."/>
            <person name="Kultz D."/>
            <person name="Laforsch C."/>
            <person name="Lindquist E."/>
            <person name="Lopez J."/>
            <person name="Manak J.R."/>
            <person name="Muller J."/>
            <person name="Pangilinan J."/>
            <person name="Patwardhan R.P."/>
            <person name="Pitluck S."/>
            <person name="Pritham E.J."/>
            <person name="Rechtsteiner A."/>
            <person name="Rho M."/>
            <person name="Rogozin I.B."/>
            <person name="Sakarya O."/>
            <person name="Salamov A."/>
            <person name="Schaack S."/>
            <person name="Shapiro H."/>
            <person name="Shiga Y."/>
            <person name="Skalitzky C."/>
            <person name="Smith Z."/>
            <person name="Souvorov A."/>
            <person name="Sung W."/>
            <person name="Tang Z."/>
            <person name="Tsuchiya D."/>
            <person name="Tu H."/>
            <person name="Vos H."/>
            <person name="Wang M."/>
            <person name="Wolf Y.I."/>
            <person name="Yamagata H."/>
            <person name="Yamada T."/>
            <person name="Ye Y."/>
            <person name="Shaw J.R."/>
            <person name="Andrews J."/>
            <person name="Crease T.J."/>
            <person name="Tang H."/>
            <person name="Lucas S.M."/>
            <person name="Robertson H.M."/>
            <person name="Bork P."/>
            <person name="Koonin E.V."/>
            <person name="Zdobnov E.M."/>
            <person name="Grigoriev I.V."/>
            <person name="Lynch M."/>
            <person name="Boore J.L."/>
        </authorList>
    </citation>
    <scope>NUCLEOTIDE SEQUENCE [LARGE SCALE GENOMIC DNA]</scope>
</reference>
<sequence>MSSPESSRNDSLGTSDSSEDSVSDSGKSEANAVISSKSRQNSGSLESNFQLGRLQPHWLGKYPKIDVAYKLSLNECIHFKFVKTVEQDEDSIETIYFSAIPHDCSSYRRNEKSSSSYVRGFQENNGVMKKMPQENAVLGKAAKKKRTTDKDWDDQIIPPVVHPQRKPEYEHSMPAPKKQHSSQPLPHYLGYENGQQSANQHLPGHSQPHYNYSEKNGDTGFQRNTYQPPFFMNQPLEKDRRQDVFCNFVAAPVYHQLLSAPEALRNPAPPTVFPAAVFTPSDVNDRHQDPSQRTTELHGDVLSELVRIQITELIRAGLEHFLHPVVDNLDKRFSYITQKLSKVILQYAGGYVEYFAAEVVEICKAIPATTPAKLYALNKVLDKDTHLQIFLVHYFATDPRLEVTKTPSQFISSLFTFYVNRSTANLLQWKGNNRGKDNRPSLAPLLTLNAIMRARFPQKDVISIQKIVHCIKKARTIGVVRHRAVLAASGLGSGPTTAGTVNDESTDEENANHRSAKCPNPTSTETSIGYPMDVRVDPVGCPSWTSYGCLKDILMSSPVDVQLGYPQDVRKEHS</sequence>
<feature type="compositionally biased region" description="Polar residues" evidence="1">
    <location>
        <begin position="494"/>
        <end position="503"/>
    </location>
</feature>
<name>E9GUS7_DAPPU</name>